<dbReference type="InParanoid" id="A0A5C3NWP2"/>
<feature type="compositionally biased region" description="Basic and acidic residues" evidence="1">
    <location>
        <begin position="1"/>
        <end position="11"/>
    </location>
</feature>
<sequence length="255" mass="27805">MSDHDSNHDTPPHPPPHPMTALRKTEQITPCLICRQPTYYVCSSCSGGDAYCSPQHILQGWTEHSAHCDRSQIISGENAAALSQAIAAQRDVECPTSTGLEANPWIYAGPPPYSEGNTDQNHAAVGLYANPTRGSLAQVLVPLVVTNNVDGSGMSGRAAAVADFIDEPIAMTTVGFGDDLKPRESPLLIIFPMNEYLWGQEVNLCIAKLTKDREGTLPWYGPVLIMKLSEHSPYDFGNMNSGDKKDIEGYFARFR</sequence>
<dbReference type="SUPFAM" id="SSF144232">
    <property type="entry name" value="HIT/MYND zinc finger-like"/>
    <property type="match status" value="1"/>
</dbReference>
<dbReference type="Proteomes" id="UP000308197">
    <property type="component" value="Unassembled WGS sequence"/>
</dbReference>
<protein>
    <recommendedName>
        <fullName evidence="4">MYND-type domain-containing protein</fullName>
    </recommendedName>
</protein>
<name>A0A5C3NWP2_9APHY</name>
<evidence type="ECO:0000313" key="2">
    <source>
        <dbReference type="EMBL" id="TFK77923.1"/>
    </source>
</evidence>
<accession>A0A5C3NWP2</accession>
<gene>
    <name evidence="2" type="ORF">K466DRAFT_571170</name>
</gene>
<dbReference type="AlphaFoldDB" id="A0A5C3NWP2"/>
<reference evidence="2 3" key="1">
    <citation type="journal article" date="2019" name="Nat. Ecol. Evol.">
        <title>Megaphylogeny resolves global patterns of mushroom evolution.</title>
        <authorList>
            <person name="Varga T."/>
            <person name="Krizsan K."/>
            <person name="Foldi C."/>
            <person name="Dima B."/>
            <person name="Sanchez-Garcia M."/>
            <person name="Sanchez-Ramirez S."/>
            <person name="Szollosi G.J."/>
            <person name="Szarkandi J.G."/>
            <person name="Papp V."/>
            <person name="Albert L."/>
            <person name="Andreopoulos W."/>
            <person name="Angelini C."/>
            <person name="Antonin V."/>
            <person name="Barry K.W."/>
            <person name="Bougher N.L."/>
            <person name="Buchanan P."/>
            <person name="Buyck B."/>
            <person name="Bense V."/>
            <person name="Catcheside P."/>
            <person name="Chovatia M."/>
            <person name="Cooper J."/>
            <person name="Damon W."/>
            <person name="Desjardin D."/>
            <person name="Finy P."/>
            <person name="Geml J."/>
            <person name="Haridas S."/>
            <person name="Hughes K."/>
            <person name="Justo A."/>
            <person name="Karasinski D."/>
            <person name="Kautmanova I."/>
            <person name="Kiss B."/>
            <person name="Kocsube S."/>
            <person name="Kotiranta H."/>
            <person name="LaButti K.M."/>
            <person name="Lechner B.E."/>
            <person name="Liimatainen K."/>
            <person name="Lipzen A."/>
            <person name="Lukacs Z."/>
            <person name="Mihaltcheva S."/>
            <person name="Morgado L.N."/>
            <person name="Niskanen T."/>
            <person name="Noordeloos M.E."/>
            <person name="Ohm R.A."/>
            <person name="Ortiz-Santana B."/>
            <person name="Ovrebo C."/>
            <person name="Racz N."/>
            <person name="Riley R."/>
            <person name="Savchenko A."/>
            <person name="Shiryaev A."/>
            <person name="Soop K."/>
            <person name="Spirin V."/>
            <person name="Szebenyi C."/>
            <person name="Tomsovsky M."/>
            <person name="Tulloss R.E."/>
            <person name="Uehling J."/>
            <person name="Grigoriev I.V."/>
            <person name="Vagvolgyi C."/>
            <person name="Papp T."/>
            <person name="Martin F.M."/>
            <person name="Miettinen O."/>
            <person name="Hibbett D.S."/>
            <person name="Nagy L.G."/>
        </authorList>
    </citation>
    <scope>NUCLEOTIDE SEQUENCE [LARGE SCALE GENOMIC DNA]</scope>
    <source>
        <strain evidence="2 3">HHB13444</strain>
    </source>
</reference>
<proteinExistence type="predicted"/>
<keyword evidence="3" id="KW-1185">Reference proteome</keyword>
<feature type="region of interest" description="Disordered" evidence="1">
    <location>
        <begin position="1"/>
        <end position="21"/>
    </location>
</feature>
<organism evidence="2 3">
    <name type="scientific">Polyporus arcularius HHB13444</name>
    <dbReference type="NCBI Taxonomy" id="1314778"/>
    <lineage>
        <taxon>Eukaryota</taxon>
        <taxon>Fungi</taxon>
        <taxon>Dikarya</taxon>
        <taxon>Basidiomycota</taxon>
        <taxon>Agaricomycotina</taxon>
        <taxon>Agaricomycetes</taxon>
        <taxon>Polyporales</taxon>
        <taxon>Polyporaceae</taxon>
        <taxon>Polyporus</taxon>
    </lineage>
</organism>
<evidence type="ECO:0008006" key="4">
    <source>
        <dbReference type="Google" id="ProtNLM"/>
    </source>
</evidence>
<evidence type="ECO:0000313" key="3">
    <source>
        <dbReference type="Proteomes" id="UP000308197"/>
    </source>
</evidence>
<evidence type="ECO:0000256" key="1">
    <source>
        <dbReference type="SAM" id="MobiDB-lite"/>
    </source>
</evidence>
<dbReference type="EMBL" id="ML212994">
    <property type="protein sequence ID" value="TFK77923.1"/>
    <property type="molecule type" value="Genomic_DNA"/>
</dbReference>